<feature type="binding site" evidence="5">
    <location>
        <position position="245"/>
    </location>
    <ligand>
        <name>(2E)-4-hydroxy-3-methylbut-2-enyl diphosphate</name>
        <dbReference type="ChEBI" id="CHEBI:128753"/>
    </ligand>
</feature>
<dbReference type="UniPathway" id="UPA00056">
    <property type="reaction ID" value="UER00097"/>
</dbReference>
<dbReference type="GO" id="GO:0046872">
    <property type="term" value="F:metal ion binding"/>
    <property type="evidence" value="ECO:0007669"/>
    <property type="project" value="UniProtKB-KW"/>
</dbReference>
<feature type="binding site" evidence="5">
    <location>
        <position position="63"/>
    </location>
    <ligand>
        <name>dimethylallyl diphosphate</name>
        <dbReference type="ChEBI" id="CHEBI:57623"/>
    </ligand>
</feature>
<evidence type="ECO:0000313" key="7">
    <source>
        <dbReference type="Proteomes" id="UP000178953"/>
    </source>
</evidence>
<feature type="binding site" evidence="5">
    <location>
        <position position="246"/>
    </location>
    <ligand>
        <name>isopentenyl diphosphate</name>
        <dbReference type="ChEBI" id="CHEBI:128769"/>
    </ligand>
</feature>
<dbReference type="GO" id="GO:0051539">
    <property type="term" value="F:4 iron, 4 sulfur cluster binding"/>
    <property type="evidence" value="ECO:0007669"/>
    <property type="project" value="UniProtKB-UniRule"/>
</dbReference>
<feature type="binding site" evidence="5">
    <location>
        <position position="244"/>
    </location>
    <ligand>
        <name>dimethylallyl diphosphate</name>
        <dbReference type="ChEBI" id="CHEBI:57623"/>
    </ligand>
</feature>
<dbReference type="GO" id="GO:0051745">
    <property type="term" value="F:4-hydroxy-3-methylbut-2-enyl diphosphate reductase activity"/>
    <property type="evidence" value="ECO:0007669"/>
    <property type="project" value="UniProtKB-UniRule"/>
</dbReference>
<comment type="pathway">
    <text evidence="5">Isoprenoid biosynthesis; isopentenyl diphosphate biosynthesis via DXP pathway; isopentenyl diphosphate from 1-deoxy-D-xylulose 5-phosphate: step 6/6.</text>
</comment>
<dbReference type="EMBL" id="MCHX01000006">
    <property type="protein sequence ID" value="OFJ55041.1"/>
    <property type="molecule type" value="Genomic_DNA"/>
</dbReference>
<dbReference type="NCBIfam" id="NF002188">
    <property type="entry name" value="PRK01045.1-2"/>
    <property type="match status" value="1"/>
</dbReference>
<comment type="similarity">
    <text evidence="5">Belongs to the IspH family.</text>
</comment>
<dbReference type="RefSeq" id="WP_070351740.1">
    <property type="nucleotide sequence ID" value="NZ_CP043474.1"/>
</dbReference>
<accession>A0A1E8Q9X5</accession>
<comment type="pathway">
    <text evidence="5">Isoprenoid biosynthesis; dimethylallyl diphosphate biosynthesis; dimethylallyl diphosphate from (2E)-4-hydroxy-3-methylbutenyl diphosphate: step 1/1.</text>
</comment>
<evidence type="ECO:0000256" key="5">
    <source>
        <dbReference type="HAMAP-Rule" id="MF_00191"/>
    </source>
</evidence>
<comment type="catalytic activity">
    <reaction evidence="5">
        <text>dimethylallyl diphosphate + 2 oxidized [2Fe-2S]-[ferredoxin] + H2O = (2E)-4-hydroxy-3-methylbut-2-enyl diphosphate + 2 reduced [2Fe-2S]-[ferredoxin] + 2 H(+)</text>
        <dbReference type="Rhea" id="RHEA:24825"/>
        <dbReference type="Rhea" id="RHEA-COMP:10000"/>
        <dbReference type="Rhea" id="RHEA-COMP:10001"/>
        <dbReference type="ChEBI" id="CHEBI:15377"/>
        <dbReference type="ChEBI" id="CHEBI:15378"/>
        <dbReference type="ChEBI" id="CHEBI:33737"/>
        <dbReference type="ChEBI" id="CHEBI:33738"/>
        <dbReference type="ChEBI" id="CHEBI:57623"/>
        <dbReference type="ChEBI" id="CHEBI:128753"/>
        <dbReference type="EC" id="1.17.7.4"/>
    </reaction>
</comment>
<dbReference type="OrthoDB" id="9804068at2"/>
<feature type="binding site" evidence="5">
    <location>
        <position position="216"/>
    </location>
    <ligand>
        <name>[4Fe-4S] cluster</name>
        <dbReference type="ChEBI" id="CHEBI:49883"/>
    </ligand>
</feature>
<dbReference type="InterPro" id="IPR003451">
    <property type="entry name" value="LytB/IspH"/>
</dbReference>
<feature type="binding site" evidence="5">
    <location>
        <position position="96"/>
    </location>
    <ligand>
        <name>(2E)-4-hydroxy-3-methylbut-2-enyl diphosphate</name>
        <dbReference type="ChEBI" id="CHEBI:128753"/>
    </ligand>
</feature>
<keyword evidence="3 5" id="KW-0408">Iron</keyword>
<feature type="binding site" evidence="5">
    <location>
        <position position="244"/>
    </location>
    <ligand>
        <name>isopentenyl diphosphate</name>
        <dbReference type="ChEBI" id="CHEBI:128769"/>
    </ligand>
</feature>
<feature type="binding site" evidence="5">
    <location>
        <position position="246"/>
    </location>
    <ligand>
        <name>dimethylallyl diphosphate</name>
        <dbReference type="ChEBI" id="CHEBI:57623"/>
    </ligand>
</feature>
<dbReference type="GO" id="GO:0019288">
    <property type="term" value="P:isopentenyl diphosphate biosynthetic process, methylerythritol 4-phosphate pathway"/>
    <property type="evidence" value="ECO:0007669"/>
    <property type="project" value="UniProtKB-UniRule"/>
</dbReference>
<comment type="cofactor">
    <cofactor evidence="5">
        <name>[4Fe-4S] cluster</name>
        <dbReference type="ChEBI" id="CHEBI:49883"/>
    </cofactor>
    <text evidence="5">Binds 1 [4Fe-4S] cluster per subunit.</text>
</comment>
<feature type="binding site" evidence="5">
    <location>
        <position position="289"/>
    </location>
    <ligand>
        <name>isopentenyl diphosphate</name>
        <dbReference type="ChEBI" id="CHEBI:128769"/>
    </ligand>
</feature>
<dbReference type="GO" id="GO:0050992">
    <property type="term" value="P:dimethylallyl diphosphate biosynthetic process"/>
    <property type="evidence" value="ECO:0007669"/>
    <property type="project" value="UniProtKB-UniRule"/>
</dbReference>
<evidence type="ECO:0000256" key="3">
    <source>
        <dbReference type="ARBA" id="ARBA00023004"/>
    </source>
</evidence>
<dbReference type="PANTHER" id="PTHR30426">
    <property type="entry name" value="4-HYDROXY-3-METHYLBUT-2-ENYL DIPHOSPHATE REDUCTASE"/>
    <property type="match status" value="1"/>
</dbReference>
<feature type="binding site" evidence="5">
    <location>
        <position position="289"/>
    </location>
    <ligand>
        <name>dimethylallyl diphosphate</name>
        <dbReference type="ChEBI" id="CHEBI:57623"/>
    </ligand>
</feature>
<dbReference type="PANTHER" id="PTHR30426:SF0">
    <property type="entry name" value="4-HYDROXY-3-METHYLBUT-2-ENYL DIPHOSPHATE REDUCTASE"/>
    <property type="match status" value="1"/>
</dbReference>
<feature type="binding site" evidence="5">
    <location>
        <position position="63"/>
    </location>
    <ligand>
        <name>(2E)-4-hydroxy-3-methylbut-2-enyl diphosphate</name>
        <dbReference type="ChEBI" id="CHEBI:128753"/>
    </ligand>
</feature>
<dbReference type="CDD" id="cd13944">
    <property type="entry name" value="lytB_ispH"/>
    <property type="match status" value="1"/>
</dbReference>
<evidence type="ECO:0000256" key="1">
    <source>
        <dbReference type="ARBA" id="ARBA00022485"/>
    </source>
</evidence>
<keyword evidence="2 5" id="KW-0479">Metal-binding</keyword>
<feature type="binding site" evidence="5">
    <location>
        <position position="146"/>
    </location>
    <ligand>
        <name>(2E)-4-hydroxy-3-methylbut-2-enyl diphosphate</name>
        <dbReference type="ChEBI" id="CHEBI:128753"/>
    </ligand>
</feature>
<dbReference type="Pfam" id="PF02401">
    <property type="entry name" value="LYTB"/>
    <property type="match status" value="1"/>
</dbReference>
<keyword evidence="7" id="KW-1185">Reference proteome</keyword>
<sequence>MPPTINMGIPGAASSVVERTAGKRVLLAEPRGYCAGVDRAVETVERALEKHGAPVYVRHEIVHNRYVVETLAKAGAVFVEQTDEVPEGAIVVFSAHGVAPTVHVEAAARNLKTIDATCPLVTKVHNEAKRFARDDYDILLVGHEGHEEVVGTAGEAPDHVQVVDNPDAVDGVTVRDPDKVIWLSQTTLSVDETMETVRRLREKFPTLQDPPSDDICYATQNRQVAVKAMAPECDLVIVVGSKNSSNSVRLVEVALGAGADAAHLVDYAEDIDPAWLDGVTTVGVTSGASVPEVLVRGVLERLAEHGYDTVQPVTTANETLVFALPREIRPARS</sequence>
<name>A0A1E8Q9X5_9MYCO</name>
<feature type="binding site" evidence="5">
    <location>
        <position position="246"/>
    </location>
    <ligand>
        <name>(2E)-4-hydroxy-3-methylbut-2-enyl diphosphate</name>
        <dbReference type="ChEBI" id="CHEBI:128753"/>
    </ligand>
</feature>
<reference evidence="6 7" key="1">
    <citation type="submission" date="2016-09" db="EMBL/GenBank/DDBJ databases">
        <title>genome sequence of Mycobacterium sp. 739 SCH.</title>
        <authorList>
            <person name="Greninger A.L."/>
            <person name="Qin X."/>
            <person name="Jerome K."/>
            <person name="Vora S."/>
            <person name="Quinn K."/>
        </authorList>
    </citation>
    <scope>NUCLEOTIDE SEQUENCE [LARGE SCALE GENOMIC DNA]</scope>
    <source>
        <strain evidence="6 7">SCH</strain>
    </source>
</reference>
<feature type="binding site" evidence="5">
    <location>
        <position position="186"/>
    </location>
    <ligand>
        <name>(2E)-4-hydroxy-3-methylbut-2-enyl diphosphate</name>
        <dbReference type="ChEBI" id="CHEBI:128753"/>
    </ligand>
</feature>
<dbReference type="Proteomes" id="UP000178953">
    <property type="component" value="Unassembled WGS sequence"/>
</dbReference>
<keyword evidence="5" id="KW-0560">Oxidoreductase</keyword>
<comment type="caution">
    <text evidence="6">The sequence shown here is derived from an EMBL/GenBank/DDBJ whole genome shotgun (WGS) entry which is preliminary data.</text>
</comment>
<feature type="binding site" evidence="5">
    <location>
        <position position="245"/>
    </location>
    <ligand>
        <name>isopentenyl diphosphate</name>
        <dbReference type="ChEBI" id="CHEBI:128769"/>
    </ligand>
</feature>
<feature type="active site" description="Proton donor" evidence="5">
    <location>
        <position position="148"/>
    </location>
</feature>
<comment type="catalytic activity">
    <reaction evidence="5">
        <text>isopentenyl diphosphate + 2 oxidized [2Fe-2S]-[ferredoxin] + H2O = (2E)-4-hydroxy-3-methylbut-2-enyl diphosphate + 2 reduced [2Fe-2S]-[ferredoxin] + 2 H(+)</text>
        <dbReference type="Rhea" id="RHEA:24488"/>
        <dbReference type="Rhea" id="RHEA-COMP:10000"/>
        <dbReference type="Rhea" id="RHEA-COMP:10001"/>
        <dbReference type="ChEBI" id="CHEBI:15377"/>
        <dbReference type="ChEBI" id="CHEBI:15378"/>
        <dbReference type="ChEBI" id="CHEBI:33737"/>
        <dbReference type="ChEBI" id="CHEBI:33738"/>
        <dbReference type="ChEBI" id="CHEBI:128753"/>
        <dbReference type="ChEBI" id="CHEBI:128769"/>
        <dbReference type="EC" id="1.17.7.4"/>
    </reaction>
</comment>
<proteinExistence type="inferred from homology"/>
<dbReference type="EC" id="1.17.7.4" evidence="5"/>
<feature type="binding site" evidence="5">
    <location>
        <position position="289"/>
    </location>
    <ligand>
        <name>(2E)-4-hydroxy-3-methylbut-2-enyl diphosphate</name>
        <dbReference type="ChEBI" id="CHEBI:128753"/>
    </ligand>
</feature>
<keyword evidence="5" id="KW-0414">Isoprene biosynthesis</keyword>
<dbReference type="AlphaFoldDB" id="A0A1E8Q9X5"/>
<comment type="function">
    <text evidence="5">Catalyzes the conversion of 1-hydroxy-2-methyl-2-(E)-butenyl 4-diphosphate (HMBPP) into a mixture of isopentenyl diphosphate (IPP) and dimethylallyl diphosphate (DMAPP). Acts in the terminal step of the DOXP/MEP pathway for isoprenoid precursor biosynthesis.</text>
</comment>
<keyword evidence="1 5" id="KW-0004">4Fe-4S</keyword>
<evidence type="ECO:0000256" key="4">
    <source>
        <dbReference type="ARBA" id="ARBA00023014"/>
    </source>
</evidence>
<feature type="binding site" evidence="5">
    <location>
        <position position="244"/>
    </location>
    <ligand>
        <name>(2E)-4-hydroxy-3-methylbut-2-enyl diphosphate</name>
        <dbReference type="ChEBI" id="CHEBI:128753"/>
    </ligand>
</feature>
<feature type="binding site" evidence="5">
    <location>
        <position position="63"/>
    </location>
    <ligand>
        <name>isopentenyl diphosphate</name>
        <dbReference type="ChEBI" id="CHEBI:128769"/>
    </ligand>
</feature>
<protein>
    <recommendedName>
        <fullName evidence="5">4-hydroxy-3-methylbut-2-enyl diphosphate reductase</fullName>
        <shortName evidence="5">HMBPP reductase</shortName>
        <ecNumber evidence="5">1.17.7.4</ecNumber>
    </recommendedName>
</protein>
<gene>
    <name evidence="5" type="primary">ispH</name>
    <name evidence="6" type="ORF">BEL07_03535</name>
</gene>
<evidence type="ECO:0000313" key="6">
    <source>
        <dbReference type="EMBL" id="OFJ55041.1"/>
    </source>
</evidence>
<feature type="binding site" evidence="5">
    <location>
        <position position="118"/>
    </location>
    <ligand>
        <name>[4Fe-4S] cluster</name>
        <dbReference type="ChEBI" id="CHEBI:49883"/>
    </ligand>
</feature>
<feature type="binding site" evidence="5">
    <location>
        <position position="245"/>
    </location>
    <ligand>
        <name>dimethylallyl diphosphate</name>
        <dbReference type="ChEBI" id="CHEBI:57623"/>
    </ligand>
</feature>
<organism evidence="6 7">
    <name type="scientific">Mycolicibacterium grossiae</name>
    <dbReference type="NCBI Taxonomy" id="1552759"/>
    <lineage>
        <taxon>Bacteria</taxon>
        <taxon>Bacillati</taxon>
        <taxon>Actinomycetota</taxon>
        <taxon>Actinomycetes</taxon>
        <taxon>Mycobacteriales</taxon>
        <taxon>Mycobacteriaceae</taxon>
        <taxon>Mycolicibacterium</taxon>
    </lineage>
</organism>
<feature type="binding site" evidence="5">
    <location>
        <position position="34"/>
    </location>
    <ligand>
        <name>[4Fe-4S] cluster</name>
        <dbReference type="ChEBI" id="CHEBI:49883"/>
    </ligand>
</feature>
<feature type="binding site" evidence="5">
    <location>
        <position position="146"/>
    </location>
    <ligand>
        <name>isopentenyl diphosphate</name>
        <dbReference type="ChEBI" id="CHEBI:128769"/>
    </ligand>
</feature>
<dbReference type="UniPathway" id="UPA00059">
    <property type="reaction ID" value="UER00105"/>
</dbReference>
<feature type="binding site" evidence="5">
    <location>
        <position position="146"/>
    </location>
    <ligand>
        <name>dimethylallyl diphosphate</name>
        <dbReference type="ChEBI" id="CHEBI:57623"/>
    </ligand>
</feature>
<evidence type="ECO:0000256" key="2">
    <source>
        <dbReference type="ARBA" id="ARBA00022723"/>
    </source>
</evidence>
<feature type="binding site" evidence="5">
    <location>
        <position position="96"/>
    </location>
    <ligand>
        <name>isopentenyl diphosphate</name>
        <dbReference type="ChEBI" id="CHEBI:128769"/>
    </ligand>
</feature>
<feature type="binding site" evidence="5">
    <location>
        <position position="96"/>
    </location>
    <ligand>
        <name>dimethylallyl diphosphate</name>
        <dbReference type="ChEBI" id="CHEBI:57623"/>
    </ligand>
</feature>
<dbReference type="GO" id="GO:0016114">
    <property type="term" value="P:terpenoid biosynthetic process"/>
    <property type="evidence" value="ECO:0007669"/>
    <property type="project" value="UniProtKB-UniRule"/>
</dbReference>
<dbReference type="HAMAP" id="MF_00191">
    <property type="entry name" value="IspH"/>
    <property type="match status" value="1"/>
</dbReference>
<dbReference type="Gene3D" id="3.40.50.11270">
    <property type="match status" value="1"/>
</dbReference>
<dbReference type="NCBIfam" id="TIGR00216">
    <property type="entry name" value="ispH_lytB"/>
    <property type="match status" value="1"/>
</dbReference>
<keyword evidence="4 5" id="KW-0411">Iron-sulfur</keyword>
<dbReference type="Gene3D" id="3.40.1010.20">
    <property type="entry name" value="4-hydroxy-3-methylbut-2-enyl diphosphate reductase, catalytic domain"/>
    <property type="match status" value="2"/>
</dbReference>
<dbReference type="NCBIfam" id="NF002190">
    <property type="entry name" value="PRK01045.1-4"/>
    <property type="match status" value="1"/>
</dbReference>
<dbReference type="NCBIfam" id="NF002189">
    <property type="entry name" value="PRK01045.1-3"/>
    <property type="match status" value="1"/>
</dbReference>